<feature type="domain" description="FTP" evidence="12">
    <location>
        <begin position="119"/>
        <end position="160"/>
    </location>
</feature>
<gene>
    <name evidence="13" type="ORF">GCM10011579_067390</name>
</gene>
<evidence type="ECO:0000313" key="14">
    <source>
        <dbReference type="Proteomes" id="UP000600365"/>
    </source>
</evidence>
<dbReference type="SUPFAM" id="SSF55486">
    <property type="entry name" value="Metalloproteases ('zincins'), catalytic domain"/>
    <property type="match status" value="1"/>
</dbReference>
<protein>
    <recommendedName>
        <fullName evidence="12">FTP domain-containing protein</fullName>
    </recommendedName>
</protein>
<reference evidence="13 14" key="1">
    <citation type="journal article" date="2014" name="Int. J. Syst. Evol. Microbiol.">
        <title>Complete genome sequence of Corynebacterium casei LMG S-19264T (=DSM 44701T), isolated from a smear-ripened cheese.</title>
        <authorList>
            <consortium name="US DOE Joint Genome Institute (JGI-PGF)"/>
            <person name="Walter F."/>
            <person name="Albersmeier A."/>
            <person name="Kalinowski J."/>
            <person name="Ruckert C."/>
        </authorList>
    </citation>
    <scope>NUCLEOTIDE SEQUENCE [LARGE SCALE GENOMIC DNA]</scope>
    <source>
        <strain evidence="13 14">CGMCC 4.7111</strain>
    </source>
</reference>
<evidence type="ECO:0000256" key="4">
    <source>
        <dbReference type="ARBA" id="ARBA00022525"/>
    </source>
</evidence>
<dbReference type="Proteomes" id="UP000600365">
    <property type="component" value="Unassembled WGS sequence"/>
</dbReference>
<dbReference type="RefSeq" id="WP_189189886.1">
    <property type="nucleotide sequence ID" value="NZ_BMMM01000014.1"/>
</dbReference>
<evidence type="ECO:0000256" key="2">
    <source>
        <dbReference type="ARBA" id="ARBA00004613"/>
    </source>
</evidence>
<dbReference type="GO" id="GO:0006508">
    <property type="term" value="P:proteolysis"/>
    <property type="evidence" value="ECO:0007669"/>
    <property type="project" value="UniProtKB-KW"/>
</dbReference>
<dbReference type="InterPro" id="IPR001842">
    <property type="entry name" value="Peptidase_M36"/>
</dbReference>
<keyword evidence="4" id="KW-0964">Secreted</keyword>
<evidence type="ECO:0000256" key="3">
    <source>
        <dbReference type="ARBA" id="ARBA00006006"/>
    </source>
</evidence>
<keyword evidence="11" id="KW-0865">Zymogen</keyword>
<dbReference type="AlphaFoldDB" id="A0A917YC78"/>
<keyword evidence="6" id="KW-0479">Metal-binding</keyword>
<name>A0A917YC78_9ACTN</name>
<dbReference type="PANTHER" id="PTHR33478:SF1">
    <property type="entry name" value="EXTRACELLULAR METALLOPROTEINASE MEP"/>
    <property type="match status" value="1"/>
</dbReference>
<dbReference type="EMBL" id="BMMM01000014">
    <property type="protein sequence ID" value="GGN81155.1"/>
    <property type="molecule type" value="Genomic_DNA"/>
</dbReference>
<proteinExistence type="inferred from homology"/>
<evidence type="ECO:0000256" key="10">
    <source>
        <dbReference type="ARBA" id="ARBA00023049"/>
    </source>
</evidence>
<dbReference type="GO" id="GO:0005615">
    <property type="term" value="C:extracellular space"/>
    <property type="evidence" value="ECO:0007669"/>
    <property type="project" value="InterPro"/>
</dbReference>
<evidence type="ECO:0000256" key="8">
    <source>
        <dbReference type="ARBA" id="ARBA00022801"/>
    </source>
</evidence>
<evidence type="ECO:0000256" key="1">
    <source>
        <dbReference type="ARBA" id="ARBA00001947"/>
    </source>
</evidence>
<keyword evidence="5" id="KW-0645">Protease</keyword>
<keyword evidence="14" id="KW-1185">Reference proteome</keyword>
<organism evidence="13 14">
    <name type="scientific">Streptomyces albiflavescens</name>
    <dbReference type="NCBI Taxonomy" id="1623582"/>
    <lineage>
        <taxon>Bacteria</taxon>
        <taxon>Bacillati</taxon>
        <taxon>Actinomycetota</taxon>
        <taxon>Actinomycetes</taxon>
        <taxon>Kitasatosporales</taxon>
        <taxon>Streptomycetaceae</taxon>
        <taxon>Streptomyces</taxon>
    </lineage>
</organism>
<comment type="similarity">
    <text evidence="3">Belongs to the peptidase M36 family.</text>
</comment>
<dbReference type="Gene3D" id="3.10.170.10">
    <property type="match status" value="1"/>
</dbReference>
<dbReference type="GO" id="GO:0008270">
    <property type="term" value="F:zinc ion binding"/>
    <property type="evidence" value="ECO:0007669"/>
    <property type="project" value="InterPro"/>
</dbReference>
<evidence type="ECO:0000256" key="9">
    <source>
        <dbReference type="ARBA" id="ARBA00022833"/>
    </source>
</evidence>
<keyword evidence="9" id="KW-0862">Zinc</keyword>
<evidence type="ECO:0000256" key="5">
    <source>
        <dbReference type="ARBA" id="ARBA00022670"/>
    </source>
</evidence>
<accession>A0A917YC78</accession>
<comment type="subcellular location">
    <subcellularLocation>
        <location evidence="2">Secreted</location>
    </subcellularLocation>
</comment>
<evidence type="ECO:0000313" key="13">
    <source>
        <dbReference type="EMBL" id="GGN81155.1"/>
    </source>
</evidence>
<evidence type="ECO:0000256" key="6">
    <source>
        <dbReference type="ARBA" id="ARBA00022723"/>
    </source>
</evidence>
<dbReference type="Pfam" id="PF02128">
    <property type="entry name" value="Peptidase_M36"/>
    <property type="match status" value="1"/>
</dbReference>
<evidence type="ECO:0000256" key="7">
    <source>
        <dbReference type="ARBA" id="ARBA00022729"/>
    </source>
</evidence>
<dbReference type="Pfam" id="PF07504">
    <property type="entry name" value="FTP"/>
    <property type="match status" value="1"/>
</dbReference>
<comment type="cofactor">
    <cofactor evidence="1">
        <name>Zn(2+)</name>
        <dbReference type="ChEBI" id="CHEBI:29105"/>
    </cofactor>
</comment>
<dbReference type="InterPro" id="IPR027268">
    <property type="entry name" value="Peptidase_M4/M1_CTD_sf"/>
</dbReference>
<evidence type="ECO:0000259" key="12">
    <source>
        <dbReference type="Pfam" id="PF07504"/>
    </source>
</evidence>
<dbReference type="PANTHER" id="PTHR33478">
    <property type="entry name" value="EXTRACELLULAR METALLOPROTEINASE MEP"/>
    <property type="match status" value="1"/>
</dbReference>
<keyword evidence="7" id="KW-0732">Signal</keyword>
<keyword evidence="8" id="KW-0378">Hydrolase</keyword>
<evidence type="ECO:0000256" key="11">
    <source>
        <dbReference type="ARBA" id="ARBA00023145"/>
    </source>
</evidence>
<dbReference type="InterPro" id="IPR011096">
    <property type="entry name" value="FTP_domain"/>
</dbReference>
<comment type="caution">
    <text evidence="13">The sequence shown here is derived from an EMBL/GenBank/DDBJ whole genome shotgun (WGS) entry which is preliminary data.</text>
</comment>
<dbReference type="InterPro" id="IPR050371">
    <property type="entry name" value="Fungal_virulence_M36"/>
</dbReference>
<dbReference type="GO" id="GO:0004222">
    <property type="term" value="F:metalloendopeptidase activity"/>
    <property type="evidence" value="ECO:0007669"/>
    <property type="project" value="InterPro"/>
</dbReference>
<keyword evidence="10" id="KW-0482">Metalloprotease</keyword>
<sequence>MTTLIDRRDTGYDHLASAAGAAAFLDETDRVAAEVDHTLTAEQSKVNRFTGHLTELRVDGAPGFTDADIANIAGGEGGTEDALDAGYIARAKEYLASVSEAIGFTALEPVEFEADPTVTRTSEGMRIVSLQQMFNGIEVWAMQPKVWLHADGTVDRVVGDTVSMPAGLSAKPAVPAEVALRVAAAQAAEPMTVRGPFGEYELPSLDISDGFERLSAQPRTDQPMTFAKGGFEEAIPARLVYLYMGGDVRLTWFFTISRPNFAAQYHAFVEADARTADTDAPEILYFYDASNHVVGGLVFRENPVDSPMGQVPFPLPLDAYPTQVTAELLPELPQGFPLAWTDPGNGTLSTKGNNVRAVNGTSRQPFQVLVDAAGNGVFNAGVDTPEQFVTNIFYFCNRMHDLFMMLGFTEKNGNFQAVNLSGQGKGADAVLALAHPGPVDGTANMTTRADGVSAVMNMGLVTATGRHTANARDVVDHEYVHGVTNRLVGGMLDAMGLLEDQSVSMGEGWSDYFALTITNFARAQERVVVGDWVIGDPRGIRQRPYDEDYPGTFGDIGARRGQVEGEGNADLSYREVHDVGEIWCAALMELTRKVSAALGDKQRGYRLTWQAVVDGLKLTPKNPSFLLARDGILRAFKAMEGGRLTSAEYGTVQHAAWEAFARYGMGFDAFCPNATFTGCRGGTELPPAGHTD</sequence>
<dbReference type="Gene3D" id="1.10.390.10">
    <property type="entry name" value="Neutral Protease Domain 2"/>
    <property type="match status" value="1"/>
</dbReference>